<organism evidence="2 3">
    <name type="scientific">Juglans regia</name>
    <name type="common">English walnut</name>
    <dbReference type="NCBI Taxonomy" id="51240"/>
    <lineage>
        <taxon>Eukaryota</taxon>
        <taxon>Viridiplantae</taxon>
        <taxon>Streptophyta</taxon>
        <taxon>Embryophyta</taxon>
        <taxon>Tracheophyta</taxon>
        <taxon>Spermatophyta</taxon>
        <taxon>Magnoliopsida</taxon>
        <taxon>eudicotyledons</taxon>
        <taxon>Gunneridae</taxon>
        <taxon>Pentapetalae</taxon>
        <taxon>rosids</taxon>
        <taxon>fabids</taxon>
        <taxon>Fagales</taxon>
        <taxon>Juglandaceae</taxon>
        <taxon>Juglans</taxon>
    </lineage>
</organism>
<feature type="region of interest" description="Disordered" evidence="1">
    <location>
        <begin position="278"/>
        <end position="298"/>
    </location>
</feature>
<evidence type="ECO:0000256" key="1">
    <source>
        <dbReference type="SAM" id="MobiDB-lite"/>
    </source>
</evidence>
<evidence type="ECO:0000313" key="3">
    <source>
        <dbReference type="RefSeq" id="XP_035543339.1"/>
    </source>
</evidence>
<dbReference type="RefSeq" id="XP_035543339.1">
    <property type="nucleotide sequence ID" value="XM_035687446.1"/>
</dbReference>
<feature type="region of interest" description="Disordered" evidence="1">
    <location>
        <begin position="544"/>
        <end position="563"/>
    </location>
</feature>
<sequence length="563" mass="61115">MGLCKEVFIDQKLFELKKENAKWWRIIESSHRGVKYISVDGETLGWLGSMVKDCTVTVGSQEFLQTRRKGDTVIIVRKGHNFNGSFISISEFGRDKRRGLLVIPEGRKGEGWKKLADILMEMADFQIVAAKKNNGEGGVPSSLAGGARTYSEVLKKLPYQDAVVVSGVTIPEDVQRNGVAESSLAGLNEGSILKMLTGLEEKIGIVLDEINHLKRCVKGKEVMGRIGGPGMGLSRTMGLGKGQTSGPVKVWRAVEKAGSGKGLGSVISDQGKRVPPITSLPATMPAQKWPTTSVDPSGEMGNEIRLGSEISDQSQDASVEPINGLSATLPAQKLPTHSDDYSGEAAKEVRREETEEGEFLALESASASLSSELLLGNVFSEFCVVDEAPEEGHEQSGLRDRELHRCGEMLSRDSNVIQSGLPLLVRSSSDELVDGVDSLINNMGVNGETNKLMVSVIPKNSIGEEGTLTPLCTLPPSDYRSYSTHWIFKKVEELQKIFGVSFGGYEEQFMALLVAIEASRSKSASKQDRELKRLTCSINYDVKEGSSGRVRSKGRGKLSFNEA</sequence>
<keyword evidence="2" id="KW-1185">Reference proteome</keyword>
<evidence type="ECO:0000313" key="2">
    <source>
        <dbReference type="Proteomes" id="UP000235220"/>
    </source>
</evidence>
<accession>A0A6P9E783</accession>
<proteinExistence type="predicted"/>
<gene>
    <name evidence="3" type="primary">LOC118347632</name>
</gene>
<reference evidence="3" key="1">
    <citation type="submission" date="2025-08" db="UniProtKB">
        <authorList>
            <consortium name="RefSeq"/>
        </authorList>
    </citation>
    <scope>IDENTIFICATION</scope>
    <source>
        <tissue evidence="3">Leaves</tissue>
    </source>
</reference>
<name>A0A6P9E783_JUGRE</name>
<dbReference type="AlphaFoldDB" id="A0A6P9E783"/>
<dbReference type="Proteomes" id="UP000235220">
    <property type="component" value="Chromosome 2"/>
</dbReference>
<dbReference type="OrthoDB" id="1752122at2759"/>
<protein>
    <submittedName>
        <fullName evidence="3">Uncharacterized protein LOC118347632</fullName>
    </submittedName>
</protein>
<dbReference type="InParanoid" id="A0A6P9E783"/>
<dbReference type="GeneID" id="118347632"/>
<dbReference type="KEGG" id="jre:118347632"/>